<evidence type="ECO:0000256" key="4">
    <source>
        <dbReference type="PIRSR" id="PIRSR603782-2"/>
    </source>
</evidence>
<sequence>MTPLSRIVTLLIVTVSIIGLFFFIGAGIVKKNSLPILGEPDHVAGSFSFTNQEGKTITEKDVTGKVTVVEYFFTTCPGICKIMNKNLTSVYQTFKGEPQFMILSHTVDPETDSVPVLAAYAKQLKAEAPAWEFLTGNKDELYKAARQEYLLAVEDARLSGTAEDFIHTEKVALLDGERRIRGFYDATDSLGIKQLIIDTRRLLK</sequence>
<gene>
    <name evidence="7" type="ORF">D3H65_09525</name>
</gene>
<evidence type="ECO:0000256" key="2">
    <source>
        <dbReference type="ARBA" id="ARBA00023008"/>
    </source>
</evidence>
<dbReference type="InterPro" id="IPR013766">
    <property type="entry name" value="Thioredoxin_domain"/>
</dbReference>
<feature type="binding site" evidence="3">
    <location>
        <position position="167"/>
    </location>
    <ligand>
        <name>Cu cation</name>
        <dbReference type="ChEBI" id="CHEBI:23378"/>
    </ligand>
</feature>
<name>A0A3B7MKL8_9BACT</name>
<evidence type="ECO:0000313" key="8">
    <source>
        <dbReference type="Proteomes" id="UP000263900"/>
    </source>
</evidence>
<proteinExistence type="inferred from homology"/>
<dbReference type="GO" id="GO:0046872">
    <property type="term" value="F:metal ion binding"/>
    <property type="evidence" value="ECO:0007669"/>
    <property type="project" value="UniProtKB-KW"/>
</dbReference>
<keyword evidence="2 3" id="KW-0186">Copper</keyword>
<protein>
    <submittedName>
        <fullName evidence="7">SCO family protein</fullName>
    </submittedName>
</protein>
<feature type="binding site" evidence="3">
    <location>
        <position position="80"/>
    </location>
    <ligand>
        <name>Cu cation</name>
        <dbReference type="ChEBI" id="CHEBI:23378"/>
    </ligand>
</feature>
<dbReference type="EMBL" id="CP032157">
    <property type="protein sequence ID" value="AXY74197.1"/>
    <property type="molecule type" value="Genomic_DNA"/>
</dbReference>
<keyword evidence="8" id="KW-1185">Reference proteome</keyword>
<dbReference type="AlphaFoldDB" id="A0A3B7MKL8"/>
<evidence type="ECO:0000313" key="7">
    <source>
        <dbReference type="EMBL" id="AXY74197.1"/>
    </source>
</evidence>
<dbReference type="RefSeq" id="WP_119050084.1">
    <property type="nucleotide sequence ID" value="NZ_CP032157.1"/>
</dbReference>
<dbReference type="Proteomes" id="UP000263900">
    <property type="component" value="Chromosome"/>
</dbReference>
<evidence type="ECO:0000256" key="5">
    <source>
        <dbReference type="SAM" id="Phobius"/>
    </source>
</evidence>
<dbReference type="SUPFAM" id="SSF52833">
    <property type="entry name" value="Thioredoxin-like"/>
    <property type="match status" value="1"/>
</dbReference>
<dbReference type="KEGG" id="pseg:D3H65_09525"/>
<dbReference type="PANTHER" id="PTHR12151">
    <property type="entry name" value="ELECTRON TRANSPORT PROTIN SCO1/SENC FAMILY MEMBER"/>
    <property type="match status" value="1"/>
</dbReference>
<keyword evidence="5" id="KW-0812">Transmembrane</keyword>
<keyword evidence="5" id="KW-0472">Membrane</keyword>
<feature type="transmembrane region" description="Helical" evidence="5">
    <location>
        <begin position="7"/>
        <end position="29"/>
    </location>
</feature>
<dbReference type="InterPro" id="IPR003782">
    <property type="entry name" value="SCO1/SenC"/>
</dbReference>
<feature type="binding site" evidence="3">
    <location>
        <position position="76"/>
    </location>
    <ligand>
        <name>Cu cation</name>
        <dbReference type="ChEBI" id="CHEBI:23378"/>
    </ligand>
</feature>
<dbReference type="Gene3D" id="3.40.30.10">
    <property type="entry name" value="Glutaredoxin"/>
    <property type="match status" value="1"/>
</dbReference>
<organism evidence="7 8">
    <name type="scientific">Paraflavitalea soli</name>
    <dbReference type="NCBI Taxonomy" id="2315862"/>
    <lineage>
        <taxon>Bacteria</taxon>
        <taxon>Pseudomonadati</taxon>
        <taxon>Bacteroidota</taxon>
        <taxon>Chitinophagia</taxon>
        <taxon>Chitinophagales</taxon>
        <taxon>Chitinophagaceae</taxon>
        <taxon>Paraflavitalea</taxon>
    </lineage>
</organism>
<dbReference type="Pfam" id="PF02630">
    <property type="entry name" value="SCO1-SenC"/>
    <property type="match status" value="1"/>
</dbReference>
<dbReference type="PANTHER" id="PTHR12151:SF25">
    <property type="entry name" value="LINALOOL DEHYDRATASE_ISOMERASE DOMAIN-CONTAINING PROTEIN"/>
    <property type="match status" value="1"/>
</dbReference>
<dbReference type="InterPro" id="IPR036249">
    <property type="entry name" value="Thioredoxin-like_sf"/>
</dbReference>
<evidence type="ECO:0000256" key="1">
    <source>
        <dbReference type="ARBA" id="ARBA00010996"/>
    </source>
</evidence>
<feature type="domain" description="Thioredoxin" evidence="6">
    <location>
        <begin position="38"/>
        <end position="204"/>
    </location>
</feature>
<keyword evidence="3" id="KW-0479">Metal-binding</keyword>
<keyword evidence="5" id="KW-1133">Transmembrane helix</keyword>
<accession>A0A3B7MKL8</accession>
<dbReference type="CDD" id="cd02968">
    <property type="entry name" value="SCO"/>
    <property type="match status" value="1"/>
</dbReference>
<evidence type="ECO:0000256" key="3">
    <source>
        <dbReference type="PIRSR" id="PIRSR603782-1"/>
    </source>
</evidence>
<evidence type="ECO:0000259" key="6">
    <source>
        <dbReference type="PROSITE" id="PS51352"/>
    </source>
</evidence>
<keyword evidence="4" id="KW-1015">Disulfide bond</keyword>
<reference evidence="7 8" key="1">
    <citation type="submission" date="2018-09" db="EMBL/GenBank/DDBJ databases">
        <title>Genome sequencing of strain 6GH32-13.</title>
        <authorList>
            <person name="Weon H.-Y."/>
            <person name="Heo J."/>
            <person name="Kwon S.-W."/>
        </authorList>
    </citation>
    <scope>NUCLEOTIDE SEQUENCE [LARGE SCALE GENOMIC DNA]</scope>
    <source>
        <strain evidence="7 8">5GH32-13</strain>
    </source>
</reference>
<dbReference type="OrthoDB" id="9811998at2"/>
<comment type="similarity">
    <text evidence="1">Belongs to the SCO1/2 family.</text>
</comment>
<feature type="disulfide bond" description="Redox-active" evidence="4">
    <location>
        <begin position="76"/>
        <end position="80"/>
    </location>
</feature>
<dbReference type="PROSITE" id="PS51352">
    <property type="entry name" value="THIOREDOXIN_2"/>
    <property type="match status" value="1"/>
</dbReference>